<evidence type="ECO:0000313" key="2">
    <source>
        <dbReference type="Proteomes" id="UP001597227"/>
    </source>
</evidence>
<protein>
    <recommendedName>
        <fullName evidence="3">LAGLIDADG homing endonuclease</fullName>
    </recommendedName>
</protein>
<accession>A0ABW4MT19</accession>
<dbReference type="RefSeq" id="WP_388040986.1">
    <property type="nucleotide sequence ID" value="NZ_JBHUEK010000030.1"/>
</dbReference>
<evidence type="ECO:0008006" key="3">
    <source>
        <dbReference type="Google" id="ProtNLM"/>
    </source>
</evidence>
<gene>
    <name evidence="1" type="ORF">ACFSFW_20570</name>
</gene>
<sequence length="127" mass="14811">MHAVLNKVANGITVCYSEVFLNQNYFHLEYAGSLFLVADSYCMNPNCACQEVVLNFVQVFPTEERETNSFMIRYKLNGRGYKIHDKGKFSRREIQAFVRKFLADDSMLKLFNSRYNEMKEKAIELIG</sequence>
<comment type="caution">
    <text evidence="1">The sequence shown here is derived from an EMBL/GenBank/DDBJ whole genome shotgun (WGS) entry which is preliminary data.</text>
</comment>
<name>A0ABW4MT19_9BACI</name>
<dbReference type="EMBL" id="JBHUEK010000030">
    <property type="protein sequence ID" value="MFD1781052.1"/>
    <property type="molecule type" value="Genomic_DNA"/>
</dbReference>
<dbReference type="Proteomes" id="UP001597227">
    <property type="component" value="Unassembled WGS sequence"/>
</dbReference>
<organism evidence="1 2">
    <name type="scientific">Fredinandcohnia salidurans</name>
    <dbReference type="NCBI Taxonomy" id="2595041"/>
    <lineage>
        <taxon>Bacteria</taxon>
        <taxon>Bacillati</taxon>
        <taxon>Bacillota</taxon>
        <taxon>Bacilli</taxon>
        <taxon>Bacillales</taxon>
        <taxon>Bacillaceae</taxon>
        <taxon>Fredinandcohnia</taxon>
    </lineage>
</organism>
<keyword evidence="2" id="KW-1185">Reference proteome</keyword>
<proteinExistence type="predicted"/>
<evidence type="ECO:0000313" key="1">
    <source>
        <dbReference type="EMBL" id="MFD1781052.1"/>
    </source>
</evidence>
<reference evidence="2" key="1">
    <citation type="journal article" date="2019" name="Int. J. Syst. Evol. Microbiol.">
        <title>The Global Catalogue of Microorganisms (GCM) 10K type strain sequencing project: providing services to taxonomists for standard genome sequencing and annotation.</title>
        <authorList>
            <consortium name="The Broad Institute Genomics Platform"/>
            <consortium name="The Broad Institute Genome Sequencing Center for Infectious Disease"/>
            <person name="Wu L."/>
            <person name="Ma J."/>
        </authorList>
    </citation>
    <scope>NUCLEOTIDE SEQUENCE [LARGE SCALE GENOMIC DNA]</scope>
    <source>
        <strain evidence="2">CCUG 15531</strain>
    </source>
</reference>